<feature type="domain" description="HMG" evidence="1">
    <location>
        <begin position="10"/>
        <end position="117"/>
    </location>
</feature>
<dbReference type="InterPro" id="IPR040648">
    <property type="entry name" value="HMGXB3_CxC4"/>
</dbReference>
<proteinExistence type="predicted"/>
<organism evidence="2 3">
    <name type="scientific">Allomyces macrogynus (strain ATCC 38327)</name>
    <name type="common">Allomyces javanicus var. macrogynus</name>
    <dbReference type="NCBI Taxonomy" id="578462"/>
    <lineage>
        <taxon>Eukaryota</taxon>
        <taxon>Fungi</taxon>
        <taxon>Fungi incertae sedis</taxon>
        <taxon>Blastocladiomycota</taxon>
        <taxon>Blastocladiomycetes</taxon>
        <taxon>Blastocladiales</taxon>
        <taxon>Blastocladiaceae</taxon>
        <taxon>Allomyces</taxon>
    </lineage>
</organism>
<dbReference type="EMBL" id="GG745338">
    <property type="protein sequence ID" value="KNE61688.1"/>
    <property type="molecule type" value="Genomic_DNA"/>
</dbReference>
<gene>
    <name evidence="2" type="ORF">AMAG_18672</name>
</gene>
<dbReference type="EMBL" id="GG745338">
    <property type="protein sequence ID" value="KNE61689.1"/>
    <property type="molecule type" value="Genomic_DNA"/>
</dbReference>
<protein>
    <recommendedName>
        <fullName evidence="1">HMG domain-containing protein</fullName>
    </recommendedName>
</protein>
<accession>A0A0L0SGW3</accession>
<dbReference type="Pfam" id="PF18717">
    <property type="entry name" value="CxC4"/>
    <property type="match status" value="1"/>
</dbReference>
<dbReference type="VEuPathDB" id="FungiDB:AMAG_18672"/>
<evidence type="ECO:0000313" key="3">
    <source>
        <dbReference type="Proteomes" id="UP000054350"/>
    </source>
</evidence>
<dbReference type="OrthoDB" id="5598737at2759"/>
<dbReference type="eggNOG" id="ENOG502SB5B">
    <property type="taxonomic scope" value="Eukaryota"/>
</dbReference>
<dbReference type="AlphaFoldDB" id="A0A0L0SGW3"/>
<name>A0A0L0SGW3_ALLM3</name>
<dbReference type="Proteomes" id="UP000054350">
    <property type="component" value="Unassembled WGS sequence"/>
</dbReference>
<evidence type="ECO:0000313" key="2">
    <source>
        <dbReference type="EMBL" id="KNE61689.1"/>
    </source>
</evidence>
<dbReference type="PANTHER" id="PTHR34305:SF1">
    <property type="entry name" value="SWIM-TYPE DOMAIN-CONTAINING PROTEIN"/>
    <property type="match status" value="1"/>
</dbReference>
<dbReference type="PANTHER" id="PTHR34305">
    <property type="entry name" value="EXPRESSED PROTEIN"/>
    <property type="match status" value="1"/>
</dbReference>
<sequence>MSFFDQFLDKRFPAPSTCPKCGSLAIETFYINKAVVFGTVFLESWSVPVSTCACSPTSTISFDGHELGIINANNHILFTYEFATEYLDLKDLLGASVSAWLATKVQDQDAHLIAANMSRDDRLWRLARWNSYGSKISTYLALVATLFEIPSTLFNCCNAPVITLDGTVISIKSSRLAALTEPWVIPSSASAKYKPVTVRYAAPSRSDSTGATPVPARSLPRLDQLEQSFVKYLLKQHHDALTHDQLMQLQNGPNPAISVLTFLHIHNPDHLVDPSSRCPSRALHFAESLIKDVSPACQLLPSSTWPAASQFANHDGNLSTDLLTCLGCDAPLMAGLLSCSRSVQQLPSAILEGHHTALHLATKALFANIVAIADASTTPLGYETMTITTADPPRPLLDEYLETGHFFPGRPVLRHVPRISFKSPTTKDEDCGGDAGCNKYAKEKGRLGPGVLFVWCPLHRICIGFIVLQRAESPQVVSELLQTRFHTPPSTVIYDNSCNLQTYMLARVPQFCRDVLFLNDGFHYSSHTNCAKTYDSRLFMDSRLKGCTTVIHEQKNKLLARLKGTAPLMRLDSFLGFLLHAVASLNQRENDSRELKALKG</sequence>
<evidence type="ECO:0000259" key="1">
    <source>
        <dbReference type="Pfam" id="PF18717"/>
    </source>
</evidence>
<reference evidence="2 3" key="1">
    <citation type="submission" date="2009-11" db="EMBL/GenBank/DDBJ databases">
        <title>Annotation of Allomyces macrogynus ATCC 38327.</title>
        <authorList>
            <consortium name="The Broad Institute Genome Sequencing Platform"/>
            <person name="Russ C."/>
            <person name="Cuomo C."/>
            <person name="Burger G."/>
            <person name="Gray M.W."/>
            <person name="Holland P.W.H."/>
            <person name="King N."/>
            <person name="Lang F.B.F."/>
            <person name="Roger A.J."/>
            <person name="Ruiz-Trillo I."/>
            <person name="Young S.K."/>
            <person name="Zeng Q."/>
            <person name="Gargeya S."/>
            <person name="Fitzgerald M."/>
            <person name="Haas B."/>
            <person name="Abouelleil A."/>
            <person name="Alvarado L."/>
            <person name="Arachchi H.M."/>
            <person name="Berlin A."/>
            <person name="Chapman S.B."/>
            <person name="Gearin G."/>
            <person name="Goldberg J."/>
            <person name="Griggs A."/>
            <person name="Gujja S."/>
            <person name="Hansen M."/>
            <person name="Heiman D."/>
            <person name="Howarth C."/>
            <person name="Larimer J."/>
            <person name="Lui A."/>
            <person name="MacDonald P.J.P."/>
            <person name="McCowen C."/>
            <person name="Montmayeur A."/>
            <person name="Murphy C."/>
            <person name="Neiman D."/>
            <person name="Pearson M."/>
            <person name="Priest M."/>
            <person name="Roberts A."/>
            <person name="Saif S."/>
            <person name="Shea T."/>
            <person name="Sisk P."/>
            <person name="Stolte C."/>
            <person name="Sykes S."/>
            <person name="Wortman J."/>
            <person name="Nusbaum C."/>
            <person name="Birren B."/>
        </authorList>
    </citation>
    <scope>NUCLEOTIDE SEQUENCE [LARGE SCALE GENOMIC DNA]</scope>
    <source>
        <strain evidence="2 3">ATCC 38327</strain>
    </source>
</reference>
<reference evidence="2 3" key="2">
    <citation type="submission" date="2009-11" db="EMBL/GenBank/DDBJ databases">
        <title>The Genome Sequence of Allomyces macrogynus strain ATCC 38327.</title>
        <authorList>
            <consortium name="The Broad Institute Genome Sequencing Platform"/>
            <person name="Russ C."/>
            <person name="Cuomo C."/>
            <person name="Shea T."/>
            <person name="Young S.K."/>
            <person name="Zeng Q."/>
            <person name="Koehrsen M."/>
            <person name="Haas B."/>
            <person name="Borodovsky M."/>
            <person name="Guigo R."/>
            <person name="Alvarado L."/>
            <person name="Berlin A."/>
            <person name="Borenstein D."/>
            <person name="Chen Z."/>
            <person name="Engels R."/>
            <person name="Freedman E."/>
            <person name="Gellesch M."/>
            <person name="Goldberg J."/>
            <person name="Griggs A."/>
            <person name="Gujja S."/>
            <person name="Heiman D."/>
            <person name="Hepburn T."/>
            <person name="Howarth C."/>
            <person name="Jen D."/>
            <person name="Larson L."/>
            <person name="Lewis B."/>
            <person name="Mehta T."/>
            <person name="Park D."/>
            <person name="Pearson M."/>
            <person name="Roberts A."/>
            <person name="Saif S."/>
            <person name="Shenoy N."/>
            <person name="Sisk P."/>
            <person name="Stolte C."/>
            <person name="Sykes S."/>
            <person name="Walk T."/>
            <person name="White J."/>
            <person name="Yandava C."/>
            <person name="Burger G."/>
            <person name="Gray M.W."/>
            <person name="Holland P.W.H."/>
            <person name="King N."/>
            <person name="Lang F.B.F."/>
            <person name="Roger A.J."/>
            <person name="Ruiz-Trillo I."/>
            <person name="Lander E."/>
            <person name="Nusbaum C."/>
        </authorList>
    </citation>
    <scope>NUCLEOTIDE SEQUENCE [LARGE SCALE GENOMIC DNA]</scope>
    <source>
        <strain evidence="2 3">ATCC 38327</strain>
    </source>
</reference>
<keyword evidence="3" id="KW-1185">Reference proteome</keyword>